<proteinExistence type="predicted"/>
<dbReference type="Proteomes" id="UP000237000">
    <property type="component" value="Unassembled WGS sequence"/>
</dbReference>
<accession>A0A2P5EJV7</accession>
<gene>
    <name evidence="2" type="ORF">TorRG33x02_183810</name>
</gene>
<evidence type="ECO:0000256" key="1">
    <source>
        <dbReference type="SAM" id="MobiDB-lite"/>
    </source>
</evidence>
<feature type="region of interest" description="Disordered" evidence="1">
    <location>
        <begin position="1"/>
        <end position="88"/>
    </location>
</feature>
<keyword evidence="3" id="KW-1185">Reference proteome</keyword>
<comment type="caution">
    <text evidence="2">The sequence shown here is derived from an EMBL/GenBank/DDBJ whole genome shotgun (WGS) entry which is preliminary data.</text>
</comment>
<feature type="compositionally biased region" description="Basic and acidic residues" evidence="1">
    <location>
        <begin position="43"/>
        <end position="88"/>
    </location>
</feature>
<dbReference type="InParanoid" id="A0A2P5EJV7"/>
<protein>
    <submittedName>
        <fullName evidence="2">Uncharacterized protein</fullName>
    </submittedName>
</protein>
<evidence type="ECO:0000313" key="3">
    <source>
        <dbReference type="Proteomes" id="UP000237000"/>
    </source>
</evidence>
<organism evidence="2 3">
    <name type="scientific">Trema orientale</name>
    <name type="common">Charcoal tree</name>
    <name type="synonym">Celtis orientalis</name>
    <dbReference type="NCBI Taxonomy" id="63057"/>
    <lineage>
        <taxon>Eukaryota</taxon>
        <taxon>Viridiplantae</taxon>
        <taxon>Streptophyta</taxon>
        <taxon>Embryophyta</taxon>
        <taxon>Tracheophyta</taxon>
        <taxon>Spermatophyta</taxon>
        <taxon>Magnoliopsida</taxon>
        <taxon>eudicotyledons</taxon>
        <taxon>Gunneridae</taxon>
        <taxon>Pentapetalae</taxon>
        <taxon>rosids</taxon>
        <taxon>fabids</taxon>
        <taxon>Rosales</taxon>
        <taxon>Cannabaceae</taxon>
        <taxon>Trema</taxon>
    </lineage>
</organism>
<dbReference type="AlphaFoldDB" id="A0A2P5EJV7"/>
<sequence length="88" mass="10899">MQIEQSPKIPEIQKDESNNAEEENDEPNNAEREKCRRKKNARERKTSEIMEIYWRSEKNKGDSRRREEVRLDRKNNKRERERERERAI</sequence>
<reference evidence="3" key="1">
    <citation type="submission" date="2016-06" db="EMBL/GenBank/DDBJ databases">
        <title>Parallel loss of symbiosis genes in relatives of nitrogen-fixing non-legume Parasponia.</title>
        <authorList>
            <person name="Van Velzen R."/>
            <person name="Holmer R."/>
            <person name="Bu F."/>
            <person name="Rutten L."/>
            <person name="Van Zeijl A."/>
            <person name="Liu W."/>
            <person name="Santuari L."/>
            <person name="Cao Q."/>
            <person name="Sharma T."/>
            <person name="Shen D."/>
            <person name="Roswanjaya Y."/>
            <person name="Wardhani T."/>
            <person name="Kalhor M.S."/>
            <person name="Jansen J."/>
            <person name="Van den Hoogen J."/>
            <person name="Gungor B."/>
            <person name="Hartog M."/>
            <person name="Hontelez J."/>
            <person name="Verver J."/>
            <person name="Yang W.-C."/>
            <person name="Schijlen E."/>
            <person name="Repin R."/>
            <person name="Schilthuizen M."/>
            <person name="Schranz E."/>
            <person name="Heidstra R."/>
            <person name="Miyata K."/>
            <person name="Fedorova E."/>
            <person name="Kohlen W."/>
            <person name="Bisseling T."/>
            <person name="Smit S."/>
            <person name="Geurts R."/>
        </authorList>
    </citation>
    <scope>NUCLEOTIDE SEQUENCE [LARGE SCALE GENOMIC DNA]</scope>
    <source>
        <strain evidence="3">cv. RG33-2</strain>
    </source>
</reference>
<evidence type="ECO:0000313" key="2">
    <source>
        <dbReference type="EMBL" id="PON85772.1"/>
    </source>
</evidence>
<dbReference type="EMBL" id="JXTC01000142">
    <property type="protein sequence ID" value="PON85772.1"/>
    <property type="molecule type" value="Genomic_DNA"/>
</dbReference>
<name>A0A2P5EJV7_TREOI</name>
<feature type="compositionally biased region" description="Acidic residues" evidence="1">
    <location>
        <begin position="18"/>
        <end position="28"/>
    </location>
</feature>